<dbReference type="EMBL" id="SOSA01000005">
    <property type="protein sequence ID" value="THD00154.1"/>
    <property type="molecule type" value="Genomic_DNA"/>
</dbReference>
<evidence type="ECO:0000256" key="2">
    <source>
        <dbReference type="PIRNR" id="PIRNR029171"/>
    </source>
</evidence>
<dbReference type="Pfam" id="PF03583">
    <property type="entry name" value="LIP"/>
    <property type="match status" value="1"/>
</dbReference>
<proteinExistence type="inferred from homology"/>
<dbReference type="GO" id="GO:0016042">
    <property type="term" value="P:lipid catabolic process"/>
    <property type="evidence" value="ECO:0007669"/>
    <property type="project" value="UniProtKB-UniRule"/>
</dbReference>
<dbReference type="PANTHER" id="PTHR34853">
    <property type="match status" value="1"/>
</dbReference>
<dbReference type="Gene3D" id="1.10.260.130">
    <property type="match status" value="1"/>
</dbReference>
<dbReference type="PANTHER" id="PTHR34853:SF5">
    <property type="entry name" value="LIP-DOMAIN-CONTAINING PROTEIN-RELATED"/>
    <property type="match status" value="1"/>
</dbReference>
<dbReference type="InterPro" id="IPR005152">
    <property type="entry name" value="Lipase_secreted"/>
</dbReference>
<evidence type="ECO:0000256" key="1">
    <source>
        <dbReference type="ARBA" id="ARBA00022801"/>
    </source>
</evidence>
<keyword evidence="4" id="KW-1185">Reference proteome</keyword>
<reference evidence="3 4" key="1">
    <citation type="submission" date="2019-03" db="EMBL/GenBank/DDBJ databases">
        <title>The genome sequence of a newly discovered highly antifungal drug resistant Aspergillus species, Aspergillus tanneri NIH 1004.</title>
        <authorList>
            <person name="Mounaud S."/>
            <person name="Singh I."/>
            <person name="Joardar V."/>
            <person name="Pakala S."/>
            <person name="Pakala S."/>
            <person name="Venepally P."/>
            <person name="Hoover J."/>
            <person name="Nierman W."/>
            <person name="Chung J."/>
            <person name="Losada L."/>
        </authorList>
    </citation>
    <scope>NUCLEOTIDE SEQUENCE [LARGE SCALE GENOMIC DNA]</scope>
    <source>
        <strain evidence="3 4">NIH1004</strain>
    </source>
</reference>
<evidence type="ECO:0008006" key="5">
    <source>
        <dbReference type="Google" id="ProtNLM"/>
    </source>
</evidence>
<dbReference type="SUPFAM" id="SSF53474">
    <property type="entry name" value="alpha/beta-Hydrolases"/>
    <property type="match status" value="1"/>
</dbReference>
<organism evidence="3 4">
    <name type="scientific">Aspergillus tanneri</name>
    <dbReference type="NCBI Taxonomy" id="1220188"/>
    <lineage>
        <taxon>Eukaryota</taxon>
        <taxon>Fungi</taxon>
        <taxon>Dikarya</taxon>
        <taxon>Ascomycota</taxon>
        <taxon>Pezizomycotina</taxon>
        <taxon>Eurotiomycetes</taxon>
        <taxon>Eurotiomycetidae</taxon>
        <taxon>Eurotiales</taxon>
        <taxon>Aspergillaceae</taxon>
        <taxon>Aspergillus</taxon>
        <taxon>Aspergillus subgen. Circumdati</taxon>
    </lineage>
</organism>
<dbReference type="GO" id="GO:0004806">
    <property type="term" value="F:triacylglycerol lipase activity"/>
    <property type="evidence" value="ECO:0007669"/>
    <property type="project" value="UniProtKB-UniRule"/>
</dbReference>
<comment type="similarity">
    <text evidence="2">Belongs to the AB hydrolase superfamily. Lipase family.</text>
</comment>
<accession>A0A4S3JXQ7</accession>
<keyword evidence="1" id="KW-0378">Hydrolase</keyword>
<name>A0A4S3JXQ7_9EURO</name>
<protein>
    <recommendedName>
        <fullName evidence="5">Secretory lipase-domain-containing protein</fullName>
    </recommendedName>
</protein>
<dbReference type="InterPro" id="IPR029058">
    <property type="entry name" value="AB_hydrolase_fold"/>
</dbReference>
<feature type="chain" id="PRO_5021060543" description="Secretory lipase-domain-containing protein" evidence="2">
    <location>
        <begin position="19"/>
        <end position="443"/>
    </location>
</feature>
<sequence>MKLPEFFILYLLFLIVHALPRPEKRVAVLPPSADPFYKAPAGYEATEPGTILAHRKVPHPIAALGPIPLRLAGAYQILYRSNDNFGNPTVAVTTVLIPQNADTTKLLSYQIPEDAPSPDCAPSYVLQTGPEKGDILSRLGIQIHTVLFIAALEKGWVVSIPDFEGLQGAFLANRRAGYAVLDGIRAVLNSTKFTKVSPNAKTSIWGYSGGSLATGFAAELQPLYAPELEIAGAALGGLIGSIENVIYTLNKGPFVGLVFSGFHGMSHEYQDIASIIREQLTDDPVKRNKFLQAADNCFLANVLQFTFEDIFSYFKDPNILQYPAVQQAFADNNLGQYAPEIPLFVYKGSLDEISPVRDTESIVSGYCAAGTSVKYNEVVTHAHVILQMDGFAEAFAWLEKRMNGVPAEKRCKQTEELLPLSEPGTLDALGTTVVAEIENLLGI</sequence>
<dbReference type="PIRSF" id="PIRSF029171">
    <property type="entry name" value="Esterase_LipA"/>
    <property type="match status" value="1"/>
</dbReference>
<dbReference type="AlphaFoldDB" id="A0A4S3JXQ7"/>
<dbReference type="VEuPathDB" id="FungiDB:EYZ11_000345"/>
<comment type="caution">
    <text evidence="3">The sequence shown here is derived from an EMBL/GenBank/DDBJ whole genome shotgun (WGS) entry which is preliminary data.</text>
</comment>
<feature type="signal peptide" evidence="2">
    <location>
        <begin position="1"/>
        <end position="18"/>
    </location>
</feature>
<dbReference type="Gene3D" id="3.40.50.1820">
    <property type="entry name" value="alpha/beta hydrolase"/>
    <property type="match status" value="1"/>
</dbReference>
<evidence type="ECO:0000313" key="4">
    <source>
        <dbReference type="Proteomes" id="UP000308092"/>
    </source>
</evidence>
<dbReference type="Proteomes" id="UP000308092">
    <property type="component" value="Unassembled WGS sequence"/>
</dbReference>
<gene>
    <name evidence="3" type="ORF">EYZ11_000345</name>
</gene>
<evidence type="ECO:0000313" key="3">
    <source>
        <dbReference type="EMBL" id="THD00154.1"/>
    </source>
</evidence>
<keyword evidence="2" id="KW-0732">Signal</keyword>